<sequence>MSYDLVPHLRLPVICAPMFLVSGPELVIAACKSGIGGAFPSTNCRTLQELESWMLQISNSIEPGDAPWIMNLITHSTYPRLEEEL</sequence>
<evidence type="ECO:0008006" key="3">
    <source>
        <dbReference type="Google" id="ProtNLM"/>
    </source>
</evidence>
<dbReference type="InterPro" id="IPR013785">
    <property type="entry name" value="Aldolase_TIM"/>
</dbReference>
<dbReference type="PATRIC" id="fig|989403.3.peg.1787"/>
<dbReference type="EMBL" id="LMCB01000012">
    <property type="protein sequence ID" value="KZL19860.1"/>
    <property type="molecule type" value="Genomic_DNA"/>
</dbReference>
<accession>A0A161V4Z3</accession>
<name>A0A161V4Z3_9HYPH</name>
<reference evidence="1 2" key="1">
    <citation type="journal article" date="2016" name="Front. Microbiol.">
        <title>Comparative Genomic Analysis Reveals a Diverse Repertoire of Genes Involved in Prokaryote-Eukaryote Interactions within the Pseudovibrio Genus.</title>
        <authorList>
            <person name="Romano S."/>
            <person name="Fernandez-Guerra A."/>
            <person name="Reen F.J."/>
            <person name="Glockner F.O."/>
            <person name="Crowley S.P."/>
            <person name="O'Sullivan O."/>
            <person name="Cotter P.D."/>
            <person name="Adams C."/>
            <person name="Dobson A.D."/>
            <person name="O'Gara F."/>
        </authorList>
    </citation>
    <scope>NUCLEOTIDE SEQUENCE [LARGE SCALE GENOMIC DNA]</scope>
    <source>
        <strain evidence="1 2">Ad2</strain>
    </source>
</reference>
<keyword evidence="2" id="KW-1185">Reference proteome</keyword>
<dbReference type="SUPFAM" id="SSF51412">
    <property type="entry name" value="Inosine monophosphate dehydrogenase (IMPDH)"/>
    <property type="match status" value="1"/>
</dbReference>
<dbReference type="AlphaFoldDB" id="A0A161V4Z3"/>
<evidence type="ECO:0000313" key="1">
    <source>
        <dbReference type="EMBL" id="KZL19860.1"/>
    </source>
</evidence>
<dbReference type="RefSeq" id="WP_203416149.1">
    <property type="nucleotide sequence ID" value="NZ_FOFM01000009.1"/>
</dbReference>
<comment type="caution">
    <text evidence="1">The sequence shown here is derived from an EMBL/GenBank/DDBJ whole genome shotgun (WGS) entry which is preliminary data.</text>
</comment>
<dbReference type="GO" id="GO:0018580">
    <property type="term" value="F:nitronate monooxygenase activity"/>
    <property type="evidence" value="ECO:0007669"/>
    <property type="project" value="TreeGrafter"/>
</dbReference>
<dbReference type="Proteomes" id="UP000076577">
    <property type="component" value="Unassembled WGS sequence"/>
</dbReference>
<evidence type="ECO:0000313" key="2">
    <source>
        <dbReference type="Proteomes" id="UP000076577"/>
    </source>
</evidence>
<organism evidence="1 2">
    <name type="scientific">Pseudovibrio axinellae</name>
    <dbReference type="NCBI Taxonomy" id="989403"/>
    <lineage>
        <taxon>Bacteria</taxon>
        <taxon>Pseudomonadati</taxon>
        <taxon>Pseudomonadota</taxon>
        <taxon>Alphaproteobacteria</taxon>
        <taxon>Hyphomicrobiales</taxon>
        <taxon>Stappiaceae</taxon>
        <taxon>Pseudovibrio</taxon>
    </lineage>
</organism>
<gene>
    <name evidence="1" type="ORF">PsAD2_01682</name>
</gene>
<protein>
    <recommendedName>
        <fullName evidence="3">Nitronate monooxygenase</fullName>
    </recommendedName>
</protein>
<proteinExistence type="predicted"/>
<dbReference type="PANTHER" id="PTHR42747">
    <property type="entry name" value="NITRONATE MONOOXYGENASE-RELATED"/>
    <property type="match status" value="1"/>
</dbReference>
<dbReference type="Gene3D" id="3.20.20.70">
    <property type="entry name" value="Aldolase class I"/>
    <property type="match status" value="1"/>
</dbReference>
<dbReference type="PANTHER" id="PTHR42747:SF4">
    <property type="entry name" value="BLR1330 PROTEIN"/>
    <property type="match status" value="1"/>
</dbReference>
<dbReference type="STRING" id="989403.SAMN05421798_10982"/>